<protein>
    <submittedName>
        <fullName evidence="1">Uncharacterized protein</fullName>
    </submittedName>
</protein>
<keyword evidence="2" id="KW-1185">Reference proteome</keyword>
<reference evidence="1" key="1">
    <citation type="submission" date="2016-10" db="EMBL/GenBank/DDBJ databases">
        <authorList>
            <person name="Benchimol M."/>
            <person name="Almeida L.G."/>
            <person name="Vasconcelos A.T."/>
            <person name="Perreira-Neves A."/>
            <person name="Rosa I.A."/>
            <person name="Tasca T."/>
            <person name="Bogo M.R."/>
            <person name="de Souza W."/>
        </authorList>
    </citation>
    <scope>NUCLEOTIDE SEQUENCE [LARGE SCALE GENOMIC DNA]</scope>
    <source>
        <strain evidence="1">K</strain>
    </source>
</reference>
<proteinExistence type="predicted"/>
<dbReference type="RefSeq" id="XP_068346771.1">
    <property type="nucleotide sequence ID" value="XM_068496139.1"/>
</dbReference>
<dbReference type="AlphaFoldDB" id="A0A1J4J2N1"/>
<dbReference type="VEuPathDB" id="TrichDB:TRFO_11624"/>
<comment type="caution">
    <text evidence="1">The sequence shown here is derived from an EMBL/GenBank/DDBJ whole genome shotgun (WGS) entry which is preliminary data.</text>
</comment>
<dbReference type="Proteomes" id="UP000179807">
    <property type="component" value="Unassembled WGS sequence"/>
</dbReference>
<dbReference type="Gene3D" id="1.25.40.20">
    <property type="entry name" value="Ankyrin repeat-containing domain"/>
    <property type="match status" value="1"/>
</dbReference>
<dbReference type="PANTHER" id="PTHR24159">
    <property type="match status" value="1"/>
</dbReference>
<dbReference type="InterPro" id="IPR036770">
    <property type="entry name" value="Ankyrin_rpt-contain_sf"/>
</dbReference>
<name>A0A1J4J2N1_9EUKA</name>
<accession>A0A1J4J2N1</accession>
<dbReference type="InterPro" id="IPR002110">
    <property type="entry name" value="Ankyrin_rpt"/>
</dbReference>
<dbReference type="SUPFAM" id="SSF48403">
    <property type="entry name" value="Ankyrin repeat"/>
    <property type="match status" value="1"/>
</dbReference>
<dbReference type="GeneID" id="94830843"/>
<sequence>MSCEKWTTFLNEHDRNLHFLKNMEINEKTAESCFQISNLMQEIGAPFDIVYNSFDKKYYSAYPDDNFPIIQIPENIISLISPAFLKVPYINLSESPDDLRLISFDTIINEVDVSQPYFSKIEFIKAVYGISQALKFLHEKNLPVSFSHIFFNSNKLPFIALSLNFEISTKEDNRTYIFNSNMEALGHIFYLLSSLTFDIDRERILQIYKNEKRLISFQFNTMPFFMIDLIDKCHCPNVTFDWIIEQISINASFILNENDVSPFTEYEKIFNPKLPKIQTTLEQVDLPYKMDPWLYFQAQSTIDLQSILMDTTEETIEDNLNIFLDSVYRHDPLLMDSFVHYIIIAVFHRPKSIPTITQFIKCIIESTRDDQDFVNRLKEAILRMTPQKPASSGHYANACGPLNFLYNCHKEGIFTDIEIIHLFKTLIEGKFDSIKRVVVHMFAYFAPIIDKNDPELFNEIVQNLEARFYNYPDVFFRTLHGINSLKENDWALLKKMIYDENGIREIIQRDDVAALREYAANPNFNINMKLMPSLFDSYIMASDHPPIIAYAAFHGAIKCFRYMLLNGADPRQTDTLKRTVVHYAIAGGSIELVRICEQERMNFDGALEESVKMYQFEIFEWLQSAMFPELPQNNLTYGSIPVNAARTNNIKMIMFSLENGLDLNASDEHDVLSHFL</sequence>
<evidence type="ECO:0000313" key="2">
    <source>
        <dbReference type="Proteomes" id="UP000179807"/>
    </source>
</evidence>
<evidence type="ECO:0000313" key="1">
    <source>
        <dbReference type="EMBL" id="OHS93634.1"/>
    </source>
</evidence>
<organism evidence="1 2">
    <name type="scientific">Tritrichomonas foetus</name>
    <dbReference type="NCBI Taxonomy" id="1144522"/>
    <lineage>
        <taxon>Eukaryota</taxon>
        <taxon>Metamonada</taxon>
        <taxon>Parabasalia</taxon>
        <taxon>Tritrichomonadida</taxon>
        <taxon>Tritrichomonadidae</taxon>
        <taxon>Tritrichomonas</taxon>
    </lineage>
</organism>
<dbReference type="PANTHER" id="PTHR24159:SF5">
    <property type="entry name" value="ANK_REP_REGION DOMAIN-CONTAINING PROTEIN"/>
    <property type="match status" value="1"/>
</dbReference>
<dbReference type="Pfam" id="PF13637">
    <property type="entry name" value="Ank_4"/>
    <property type="match status" value="1"/>
</dbReference>
<dbReference type="EMBL" id="MLAK01001382">
    <property type="protein sequence ID" value="OHS93634.1"/>
    <property type="molecule type" value="Genomic_DNA"/>
</dbReference>
<gene>
    <name evidence="1" type="ORF">TRFO_11624</name>
</gene>